<keyword evidence="3" id="KW-1185">Reference proteome</keyword>
<organism evidence="2 3">
    <name type="scientific">Penicillium malachiteum</name>
    <dbReference type="NCBI Taxonomy" id="1324776"/>
    <lineage>
        <taxon>Eukaryota</taxon>
        <taxon>Fungi</taxon>
        <taxon>Dikarya</taxon>
        <taxon>Ascomycota</taxon>
        <taxon>Pezizomycotina</taxon>
        <taxon>Eurotiomycetes</taxon>
        <taxon>Eurotiomycetidae</taxon>
        <taxon>Eurotiales</taxon>
        <taxon>Aspergillaceae</taxon>
        <taxon>Penicillium</taxon>
    </lineage>
</organism>
<proteinExistence type="predicted"/>
<sequence>MDSLKTQSRPESPSQTNIEIDPCQNFSALAELPTELILWISDFLPSIDLICFSLCNHRVRAILQRRHRKLVLAQYNKLAFLTRLERDLPPYFACEFCEILHKFDGSESLGLSGTRKKLEQTYQLPCVKSGEWFCHQVVIYTHLGSKDSFLPLSFLQVKLAMRRFYYGPSAGISTDSLYYTQVRNYGERFGGKSDSEIIWLFSRDATICPEPLGFYVRTQNIVMAKDWEKIISLSYPTFFPVLGIYVFRLCRHMTLLNYIQPWVESFSKRGAANEIRSSEYRCATCDIDYHIKAFEFDSHPTIIVTRWLNLGLGLTTDDPSWQRQCPRRYWKPNSELQLNILKGIASPRMCFETTGGKSLEELNSHNLEHLRDEKYKAKMQLSSTSDYWHLGALLRGNHRLNMSTRGY</sequence>
<feature type="domain" description="F-box" evidence="1">
    <location>
        <begin position="26"/>
        <end position="78"/>
    </location>
</feature>
<dbReference type="EMBL" id="JAQJAN010000003">
    <property type="protein sequence ID" value="KAJ5733962.1"/>
    <property type="molecule type" value="Genomic_DNA"/>
</dbReference>
<name>A0AAD6MZ25_9EURO</name>
<dbReference type="AlphaFoldDB" id="A0AAD6MZ25"/>
<protein>
    <recommendedName>
        <fullName evidence="1">F-box domain-containing protein</fullName>
    </recommendedName>
</protein>
<reference evidence="2" key="2">
    <citation type="submission" date="2023-01" db="EMBL/GenBank/DDBJ databases">
        <authorList>
            <person name="Petersen C."/>
        </authorList>
    </citation>
    <scope>NUCLEOTIDE SEQUENCE</scope>
    <source>
        <strain evidence="2">IBT 17514</strain>
    </source>
</reference>
<dbReference type="InterPro" id="IPR001810">
    <property type="entry name" value="F-box_dom"/>
</dbReference>
<reference evidence="2" key="1">
    <citation type="journal article" date="2023" name="IMA Fungus">
        <title>Comparative genomic study of the Penicillium genus elucidates a diverse pangenome and 15 lateral gene transfer events.</title>
        <authorList>
            <person name="Petersen C."/>
            <person name="Sorensen T."/>
            <person name="Nielsen M.R."/>
            <person name="Sondergaard T.E."/>
            <person name="Sorensen J.L."/>
            <person name="Fitzpatrick D.A."/>
            <person name="Frisvad J.C."/>
            <person name="Nielsen K.L."/>
        </authorList>
    </citation>
    <scope>NUCLEOTIDE SEQUENCE</scope>
    <source>
        <strain evidence="2">IBT 17514</strain>
    </source>
</reference>
<dbReference type="PROSITE" id="PS50181">
    <property type="entry name" value="FBOX"/>
    <property type="match status" value="1"/>
</dbReference>
<accession>A0AAD6MZ25</accession>
<dbReference type="Proteomes" id="UP001215712">
    <property type="component" value="Unassembled WGS sequence"/>
</dbReference>
<evidence type="ECO:0000313" key="2">
    <source>
        <dbReference type="EMBL" id="KAJ5733962.1"/>
    </source>
</evidence>
<comment type="caution">
    <text evidence="2">The sequence shown here is derived from an EMBL/GenBank/DDBJ whole genome shotgun (WGS) entry which is preliminary data.</text>
</comment>
<evidence type="ECO:0000313" key="3">
    <source>
        <dbReference type="Proteomes" id="UP001215712"/>
    </source>
</evidence>
<gene>
    <name evidence="2" type="ORF">N7493_002748</name>
</gene>
<evidence type="ECO:0000259" key="1">
    <source>
        <dbReference type="PROSITE" id="PS50181"/>
    </source>
</evidence>